<keyword evidence="3" id="KW-1003">Cell membrane</keyword>
<evidence type="ECO:0000256" key="6">
    <source>
        <dbReference type="ARBA" id="ARBA00022840"/>
    </source>
</evidence>
<dbReference type="InterPro" id="IPR051535">
    <property type="entry name" value="Siderophore_ABC-ATPase"/>
</dbReference>
<dbReference type="SUPFAM" id="SSF52540">
    <property type="entry name" value="P-loop containing nucleoside triphosphate hydrolases"/>
    <property type="match status" value="1"/>
</dbReference>
<dbReference type="InterPro" id="IPR027417">
    <property type="entry name" value="P-loop_NTPase"/>
</dbReference>
<comment type="subcellular location">
    <subcellularLocation>
        <location evidence="1">Cell membrane</location>
        <topology evidence="1">Peripheral membrane protein</topology>
    </subcellularLocation>
</comment>
<keyword evidence="5" id="KW-0547">Nucleotide-binding</keyword>
<dbReference type="Pfam" id="PF00005">
    <property type="entry name" value="ABC_tran"/>
    <property type="match status" value="1"/>
</dbReference>
<dbReference type="AlphaFoldDB" id="A0A1M5I5P6"/>
<dbReference type="InterPro" id="IPR003593">
    <property type="entry name" value="AAA+_ATPase"/>
</dbReference>
<evidence type="ECO:0000256" key="2">
    <source>
        <dbReference type="ARBA" id="ARBA00022448"/>
    </source>
</evidence>
<organism evidence="11 12">
    <name type="scientific">Flagellimonas flava</name>
    <dbReference type="NCBI Taxonomy" id="570519"/>
    <lineage>
        <taxon>Bacteria</taxon>
        <taxon>Pseudomonadati</taxon>
        <taxon>Bacteroidota</taxon>
        <taxon>Flavobacteriia</taxon>
        <taxon>Flavobacteriales</taxon>
        <taxon>Flavobacteriaceae</taxon>
        <taxon>Flagellimonas</taxon>
    </lineage>
</organism>
<dbReference type="InterPro" id="IPR003439">
    <property type="entry name" value="ABC_transporter-like_ATP-bd"/>
</dbReference>
<dbReference type="GO" id="GO:0005886">
    <property type="term" value="C:plasma membrane"/>
    <property type="evidence" value="ECO:0007669"/>
    <property type="project" value="UniProtKB-SubCell"/>
</dbReference>
<keyword evidence="4" id="KW-0410">Iron transport</keyword>
<evidence type="ECO:0000313" key="12">
    <source>
        <dbReference type="Proteomes" id="UP000184532"/>
    </source>
</evidence>
<dbReference type="FunFam" id="3.40.50.300:FF:000134">
    <property type="entry name" value="Iron-enterobactin ABC transporter ATP-binding protein"/>
    <property type="match status" value="1"/>
</dbReference>
<dbReference type="Gene3D" id="3.40.50.300">
    <property type="entry name" value="P-loop containing nucleotide triphosphate hydrolases"/>
    <property type="match status" value="1"/>
</dbReference>
<dbReference type="PANTHER" id="PTHR42771:SF3">
    <property type="entry name" value="PETROBACTIN IMPORT ATP-BINDING PROTEIN YCLP"/>
    <property type="match status" value="1"/>
</dbReference>
<keyword evidence="2" id="KW-0813">Transport</keyword>
<evidence type="ECO:0000256" key="4">
    <source>
        <dbReference type="ARBA" id="ARBA00022496"/>
    </source>
</evidence>
<evidence type="ECO:0000256" key="3">
    <source>
        <dbReference type="ARBA" id="ARBA00022475"/>
    </source>
</evidence>
<keyword evidence="8" id="KW-0406">Ion transport</keyword>
<sequence length="259" mass="28728">MVGEATKYIKAHELAIGYGKKLVANNINFALGTGELCAIVGVNGIGKSTLMRCLGGLQPKLSGDISISDSDLAALSPSNLAKTLSVVLTEQPASKNLTVQELITLGRQPYTNWIGTLTSQDKKFVEESLDAFLLKELRFKKCHELSDGQLQRVLIARAMAQDTPLILLDEPTTHLDLYHKVEILKLLQRLAHRNKKTIIFTTHEIDLAIQLCDKILILDGKTNPFGTPCELIEQKHFERLFPSEMVEFDAKTGSFKVKK</sequence>
<dbReference type="CDD" id="cd03214">
    <property type="entry name" value="ABC_Iron-Siderophores_B12_Hemin"/>
    <property type="match status" value="1"/>
</dbReference>
<dbReference type="SMART" id="SM00382">
    <property type="entry name" value="AAA"/>
    <property type="match status" value="1"/>
</dbReference>
<evidence type="ECO:0000259" key="10">
    <source>
        <dbReference type="PROSITE" id="PS50893"/>
    </source>
</evidence>
<evidence type="ECO:0000256" key="1">
    <source>
        <dbReference type="ARBA" id="ARBA00004202"/>
    </source>
</evidence>
<dbReference type="PANTHER" id="PTHR42771">
    <property type="entry name" value="IRON(3+)-HYDROXAMATE IMPORT ATP-BINDING PROTEIN FHUC"/>
    <property type="match status" value="1"/>
</dbReference>
<dbReference type="GO" id="GO:0016887">
    <property type="term" value="F:ATP hydrolysis activity"/>
    <property type="evidence" value="ECO:0007669"/>
    <property type="project" value="InterPro"/>
</dbReference>
<dbReference type="STRING" id="570519.SAMN04488116_0461"/>
<proteinExistence type="predicted"/>
<reference evidence="12" key="1">
    <citation type="submission" date="2016-11" db="EMBL/GenBank/DDBJ databases">
        <authorList>
            <person name="Varghese N."/>
            <person name="Submissions S."/>
        </authorList>
    </citation>
    <scope>NUCLEOTIDE SEQUENCE [LARGE SCALE GENOMIC DNA]</scope>
    <source>
        <strain evidence="12">DSM 22638</strain>
    </source>
</reference>
<evidence type="ECO:0000256" key="9">
    <source>
        <dbReference type="ARBA" id="ARBA00023136"/>
    </source>
</evidence>
<protein>
    <submittedName>
        <fullName evidence="11">Iron complex transport system ATP-binding protein</fullName>
    </submittedName>
</protein>
<evidence type="ECO:0000256" key="7">
    <source>
        <dbReference type="ARBA" id="ARBA00023004"/>
    </source>
</evidence>
<keyword evidence="6 11" id="KW-0067">ATP-binding</keyword>
<feature type="domain" description="ABC transporter" evidence="10">
    <location>
        <begin position="9"/>
        <end position="244"/>
    </location>
</feature>
<dbReference type="GO" id="GO:0006826">
    <property type="term" value="P:iron ion transport"/>
    <property type="evidence" value="ECO:0007669"/>
    <property type="project" value="UniProtKB-KW"/>
</dbReference>
<keyword evidence="12" id="KW-1185">Reference proteome</keyword>
<dbReference type="Proteomes" id="UP000184532">
    <property type="component" value="Unassembled WGS sequence"/>
</dbReference>
<dbReference type="EMBL" id="FQWL01000001">
    <property type="protein sequence ID" value="SHG23676.1"/>
    <property type="molecule type" value="Genomic_DNA"/>
</dbReference>
<gene>
    <name evidence="11" type="ORF">SAMN04488116_0461</name>
</gene>
<evidence type="ECO:0000256" key="5">
    <source>
        <dbReference type="ARBA" id="ARBA00022741"/>
    </source>
</evidence>
<evidence type="ECO:0000313" key="11">
    <source>
        <dbReference type="EMBL" id="SHG23676.1"/>
    </source>
</evidence>
<dbReference type="PROSITE" id="PS50893">
    <property type="entry name" value="ABC_TRANSPORTER_2"/>
    <property type="match status" value="1"/>
</dbReference>
<dbReference type="GO" id="GO:0005524">
    <property type="term" value="F:ATP binding"/>
    <property type="evidence" value="ECO:0007669"/>
    <property type="project" value="UniProtKB-KW"/>
</dbReference>
<dbReference type="RefSeq" id="WP_073176282.1">
    <property type="nucleotide sequence ID" value="NZ_FQWL01000001.1"/>
</dbReference>
<keyword evidence="9" id="KW-0472">Membrane</keyword>
<name>A0A1M5I5P6_9FLAO</name>
<accession>A0A1M5I5P6</accession>
<keyword evidence="7" id="KW-0408">Iron</keyword>
<evidence type="ECO:0000256" key="8">
    <source>
        <dbReference type="ARBA" id="ARBA00023065"/>
    </source>
</evidence>
<dbReference type="OrthoDB" id="9787851at2"/>